<reference evidence="2 3" key="1">
    <citation type="journal article" date="2008" name="Nature">
        <title>The genome of the model beetle and pest Tribolium castaneum.</title>
        <authorList>
            <consortium name="Tribolium Genome Sequencing Consortium"/>
            <person name="Richards S."/>
            <person name="Gibbs R.A."/>
            <person name="Weinstock G.M."/>
            <person name="Brown S.J."/>
            <person name="Denell R."/>
            <person name="Beeman R.W."/>
            <person name="Gibbs R."/>
            <person name="Beeman R.W."/>
            <person name="Brown S.J."/>
            <person name="Bucher G."/>
            <person name="Friedrich M."/>
            <person name="Grimmelikhuijzen C.J."/>
            <person name="Klingler M."/>
            <person name="Lorenzen M."/>
            <person name="Richards S."/>
            <person name="Roth S."/>
            <person name="Schroder R."/>
            <person name="Tautz D."/>
            <person name="Zdobnov E.M."/>
            <person name="Muzny D."/>
            <person name="Gibbs R.A."/>
            <person name="Weinstock G.M."/>
            <person name="Attaway T."/>
            <person name="Bell S."/>
            <person name="Buhay C.J."/>
            <person name="Chandrabose M.N."/>
            <person name="Chavez D."/>
            <person name="Clerk-Blankenburg K.P."/>
            <person name="Cree A."/>
            <person name="Dao M."/>
            <person name="Davis C."/>
            <person name="Chacko J."/>
            <person name="Dinh H."/>
            <person name="Dugan-Rocha S."/>
            <person name="Fowler G."/>
            <person name="Garner T.T."/>
            <person name="Garnes J."/>
            <person name="Gnirke A."/>
            <person name="Hawes A."/>
            <person name="Hernandez J."/>
            <person name="Hines S."/>
            <person name="Holder M."/>
            <person name="Hume J."/>
            <person name="Jhangiani S.N."/>
            <person name="Joshi V."/>
            <person name="Khan Z.M."/>
            <person name="Jackson L."/>
            <person name="Kovar C."/>
            <person name="Kowis A."/>
            <person name="Lee S."/>
            <person name="Lewis L.R."/>
            <person name="Margolis J."/>
            <person name="Morgan M."/>
            <person name="Nazareth L.V."/>
            <person name="Nguyen N."/>
            <person name="Okwuonu G."/>
            <person name="Parker D."/>
            <person name="Richards S."/>
            <person name="Ruiz S.J."/>
            <person name="Santibanez J."/>
            <person name="Savard J."/>
            <person name="Scherer S.E."/>
            <person name="Schneider B."/>
            <person name="Sodergren E."/>
            <person name="Tautz D."/>
            <person name="Vattahil S."/>
            <person name="Villasana D."/>
            <person name="White C.S."/>
            <person name="Wright R."/>
            <person name="Park Y."/>
            <person name="Beeman R.W."/>
            <person name="Lord J."/>
            <person name="Oppert B."/>
            <person name="Lorenzen M."/>
            <person name="Brown S."/>
            <person name="Wang L."/>
            <person name="Savard J."/>
            <person name="Tautz D."/>
            <person name="Richards S."/>
            <person name="Weinstock G."/>
            <person name="Gibbs R.A."/>
            <person name="Liu Y."/>
            <person name="Worley K."/>
            <person name="Weinstock G."/>
            <person name="Elsik C.G."/>
            <person name="Reese J.T."/>
            <person name="Elhaik E."/>
            <person name="Landan G."/>
            <person name="Graur D."/>
            <person name="Arensburger P."/>
            <person name="Atkinson P."/>
            <person name="Beeman R.W."/>
            <person name="Beidler J."/>
            <person name="Brown S.J."/>
            <person name="Demuth J.P."/>
            <person name="Drury D.W."/>
            <person name="Du Y.Z."/>
            <person name="Fujiwara H."/>
            <person name="Lorenzen M."/>
            <person name="Maselli V."/>
            <person name="Osanai M."/>
            <person name="Park Y."/>
            <person name="Robertson H.M."/>
            <person name="Tu Z."/>
            <person name="Wang J.J."/>
            <person name="Wang S."/>
            <person name="Richards S."/>
            <person name="Song H."/>
            <person name="Zhang L."/>
            <person name="Sodergren E."/>
            <person name="Werner D."/>
            <person name="Stanke M."/>
            <person name="Morgenstern B."/>
            <person name="Solovyev V."/>
            <person name="Kosarev P."/>
            <person name="Brown G."/>
            <person name="Chen H.C."/>
            <person name="Ermolaeva O."/>
            <person name="Hlavina W."/>
            <person name="Kapustin Y."/>
            <person name="Kiryutin B."/>
            <person name="Kitts P."/>
            <person name="Maglott D."/>
            <person name="Pruitt K."/>
            <person name="Sapojnikov V."/>
            <person name="Souvorov A."/>
            <person name="Mackey A.J."/>
            <person name="Waterhouse R.M."/>
            <person name="Wyder S."/>
            <person name="Zdobnov E.M."/>
            <person name="Zdobnov E.M."/>
            <person name="Wyder S."/>
            <person name="Kriventseva E.V."/>
            <person name="Kadowaki T."/>
            <person name="Bork P."/>
            <person name="Aranda M."/>
            <person name="Bao R."/>
            <person name="Beermann A."/>
            <person name="Berns N."/>
            <person name="Bolognesi R."/>
            <person name="Bonneton F."/>
            <person name="Bopp D."/>
            <person name="Brown S.J."/>
            <person name="Bucher G."/>
            <person name="Butts T."/>
            <person name="Chaumot A."/>
            <person name="Denell R.E."/>
            <person name="Ferrier D.E."/>
            <person name="Friedrich M."/>
            <person name="Gordon C.M."/>
            <person name="Jindra M."/>
            <person name="Klingler M."/>
            <person name="Lan Q."/>
            <person name="Lattorff H.M."/>
            <person name="Laudet V."/>
            <person name="von Levetsow C."/>
            <person name="Liu Z."/>
            <person name="Lutz R."/>
            <person name="Lynch J.A."/>
            <person name="da Fonseca R.N."/>
            <person name="Posnien N."/>
            <person name="Reuter R."/>
            <person name="Roth S."/>
            <person name="Savard J."/>
            <person name="Schinko J.B."/>
            <person name="Schmitt C."/>
            <person name="Schoppmeier M."/>
            <person name="Schroder R."/>
            <person name="Shippy T.D."/>
            <person name="Simonnet F."/>
            <person name="Marques-Souza H."/>
            <person name="Tautz D."/>
            <person name="Tomoyasu Y."/>
            <person name="Trauner J."/>
            <person name="Van der Zee M."/>
            <person name="Vervoort M."/>
            <person name="Wittkopp N."/>
            <person name="Wimmer E.A."/>
            <person name="Yang X."/>
            <person name="Jones A.K."/>
            <person name="Sattelle D.B."/>
            <person name="Ebert P.R."/>
            <person name="Nelson D."/>
            <person name="Scott J.G."/>
            <person name="Beeman R.W."/>
            <person name="Muthukrishnan S."/>
            <person name="Kramer K.J."/>
            <person name="Arakane Y."/>
            <person name="Beeman R.W."/>
            <person name="Zhu Q."/>
            <person name="Hogenkamp D."/>
            <person name="Dixit R."/>
            <person name="Oppert B."/>
            <person name="Jiang H."/>
            <person name="Zou Z."/>
            <person name="Marshall J."/>
            <person name="Elpidina E."/>
            <person name="Vinokurov K."/>
            <person name="Oppert C."/>
            <person name="Zou Z."/>
            <person name="Evans J."/>
            <person name="Lu Z."/>
            <person name="Zhao P."/>
            <person name="Sumathipala N."/>
            <person name="Altincicek B."/>
            <person name="Vilcinskas A."/>
            <person name="Williams M."/>
            <person name="Hultmark D."/>
            <person name="Hetru C."/>
            <person name="Jiang H."/>
            <person name="Grimmelikhuijzen C.J."/>
            <person name="Hauser F."/>
            <person name="Cazzamali G."/>
            <person name="Williamson M."/>
            <person name="Park Y."/>
            <person name="Li B."/>
            <person name="Tanaka Y."/>
            <person name="Predel R."/>
            <person name="Neupert S."/>
            <person name="Schachtner J."/>
            <person name="Verleyen P."/>
            <person name="Raible F."/>
            <person name="Bork P."/>
            <person name="Friedrich M."/>
            <person name="Walden K.K."/>
            <person name="Robertson H.M."/>
            <person name="Angeli S."/>
            <person name="Foret S."/>
            <person name="Bucher G."/>
            <person name="Schuetz S."/>
            <person name="Maleszka R."/>
            <person name="Wimmer E.A."/>
            <person name="Beeman R.W."/>
            <person name="Lorenzen M."/>
            <person name="Tomoyasu Y."/>
            <person name="Miller S.C."/>
            <person name="Grossmann D."/>
            <person name="Bucher G."/>
        </authorList>
    </citation>
    <scope>NUCLEOTIDE SEQUENCE [LARGE SCALE GENOMIC DNA]</scope>
    <source>
        <strain evidence="2 3">Georgia GA2</strain>
    </source>
</reference>
<evidence type="ECO:0000313" key="3">
    <source>
        <dbReference type="Proteomes" id="UP000007266"/>
    </source>
</evidence>
<reference evidence="2 3" key="2">
    <citation type="journal article" date="2010" name="Nucleic Acids Res.">
        <title>BeetleBase in 2010: revisions to provide comprehensive genomic information for Tribolium castaneum.</title>
        <authorList>
            <person name="Kim H.S."/>
            <person name="Murphy T."/>
            <person name="Xia J."/>
            <person name="Caragea D."/>
            <person name="Park Y."/>
            <person name="Beeman R.W."/>
            <person name="Lorenzen M.D."/>
            <person name="Butcher S."/>
            <person name="Manak J.R."/>
            <person name="Brown S.J."/>
        </authorList>
    </citation>
    <scope>GENOME REANNOTATION</scope>
    <source>
        <strain evidence="2 3">Georgia GA2</strain>
    </source>
</reference>
<evidence type="ECO:0000256" key="1">
    <source>
        <dbReference type="SAM" id="MobiDB-lite"/>
    </source>
</evidence>
<evidence type="ECO:0000313" key="2">
    <source>
        <dbReference type="EMBL" id="EFA03474.1"/>
    </source>
</evidence>
<proteinExistence type="predicted"/>
<gene>
    <name evidence="2" type="primary">GLEAN_13471</name>
    <name evidence="2" type="ORF">TcasGA2_TC013471</name>
</gene>
<dbReference type="EMBL" id="KQ971343">
    <property type="protein sequence ID" value="EFA03474.1"/>
    <property type="molecule type" value="Genomic_DNA"/>
</dbReference>
<dbReference type="HOGENOM" id="CLU_3034975_0_0_1"/>
<feature type="region of interest" description="Disordered" evidence="1">
    <location>
        <begin position="29"/>
        <end position="55"/>
    </location>
</feature>
<name>D6WLB8_TRICA</name>
<organism evidence="2 3">
    <name type="scientific">Tribolium castaneum</name>
    <name type="common">Red flour beetle</name>
    <dbReference type="NCBI Taxonomy" id="7070"/>
    <lineage>
        <taxon>Eukaryota</taxon>
        <taxon>Metazoa</taxon>
        <taxon>Ecdysozoa</taxon>
        <taxon>Arthropoda</taxon>
        <taxon>Hexapoda</taxon>
        <taxon>Insecta</taxon>
        <taxon>Pterygota</taxon>
        <taxon>Neoptera</taxon>
        <taxon>Endopterygota</taxon>
        <taxon>Coleoptera</taxon>
        <taxon>Polyphaga</taxon>
        <taxon>Cucujiformia</taxon>
        <taxon>Tenebrionidae</taxon>
        <taxon>Tenebrionidae incertae sedis</taxon>
        <taxon>Tribolium</taxon>
    </lineage>
</organism>
<dbReference type="AlphaFoldDB" id="D6WLB8"/>
<dbReference type="Proteomes" id="UP000007266">
    <property type="component" value="Linkage group 5"/>
</dbReference>
<keyword evidence="3" id="KW-1185">Reference proteome</keyword>
<accession>D6WLB8</accession>
<protein>
    <submittedName>
        <fullName evidence="2">Uncharacterized protein</fullName>
    </submittedName>
</protein>
<sequence>MREFYRRFDGMSRTVRGLDFRLFSDGTPNWTSGDARTNNQMRNIVTKSQSSRSNK</sequence>
<dbReference type="InParanoid" id="D6WLB8"/>